<evidence type="ECO:0000313" key="2">
    <source>
        <dbReference type="EMBL" id="CAJ1946161.1"/>
    </source>
</evidence>
<gene>
    <name evidence="2" type="ORF">CYCCA115_LOCUS10302</name>
</gene>
<keyword evidence="3" id="KW-1185">Reference proteome</keyword>
<feature type="compositionally biased region" description="Polar residues" evidence="1">
    <location>
        <begin position="150"/>
        <end position="165"/>
    </location>
</feature>
<feature type="compositionally biased region" description="Polar residues" evidence="1">
    <location>
        <begin position="833"/>
        <end position="856"/>
    </location>
</feature>
<feature type="region of interest" description="Disordered" evidence="1">
    <location>
        <begin position="517"/>
        <end position="576"/>
    </location>
</feature>
<feature type="compositionally biased region" description="Polar residues" evidence="1">
    <location>
        <begin position="907"/>
        <end position="926"/>
    </location>
</feature>
<dbReference type="InterPro" id="IPR036691">
    <property type="entry name" value="Endo/exonu/phosph_ase_sf"/>
</dbReference>
<feature type="compositionally biased region" description="Pro residues" evidence="1">
    <location>
        <begin position="167"/>
        <end position="177"/>
    </location>
</feature>
<evidence type="ECO:0000256" key="1">
    <source>
        <dbReference type="SAM" id="MobiDB-lite"/>
    </source>
</evidence>
<feature type="compositionally biased region" description="Basic and acidic residues" evidence="1">
    <location>
        <begin position="942"/>
        <end position="956"/>
    </location>
</feature>
<organism evidence="2 3">
    <name type="scientific">Cylindrotheca closterium</name>
    <dbReference type="NCBI Taxonomy" id="2856"/>
    <lineage>
        <taxon>Eukaryota</taxon>
        <taxon>Sar</taxon>
        <taxon>Stramenopiles</taxon>
        <taxon>Ochrophyta</taxon>
        <taxon>Bacillariophyta</taxon>
        <taxon>Bacillariophyceae</taxon>
        <taxon>Bacillariophycidae</taxon>
        <taxon>Bacillariales</taxon>
        <taxon>Bacillariaceae</taxon>
        <taxon>Cylindrotheca</taxon>
    </lineage>
</organism>
<feature type="compositionally biased region" description="Polar residues" evidence="1">
    <location>
        <begin position="878"/>
        <end position="895"/>
    </location>
</feature>
<dbReference type="EMBL" id="CAKOGP040001624">
    <property type="protein sequence ID" value="CAJ1946161.1"/>
    <property type="molecule type" value="Genomic_DNA"/>
</dbReference>
<protein>
    <submittedName>
        <fullName evidence="2">Uncharacterized protein</fullName>
    </submittedName>
</protein>
<feature type="region of interest" description="Disordered" evidence="1">
    <location>
        <begin position="797"/>
        <end position="956"/>
    </location>
</feature>
<proteinExistence type="predicted"/>
<reference evidence="2" key="1">
    <citation type="submission" date="2023-08" db="EMBL/GenBank/DDBJ databases">
        <authorList>
            <person name="Audoor S."/>
            <person name="Bilcke G."/>
        </authorList>
    </citation>
    <scope>NUCLEOTIDE SEQUENCE</scope>
</reference>
<comment type="caution">
    <text evidence="2">The sequence shown here is derived from an EMBL/GenBank/DDBJ whole genome shotgun (WGS) entry which is preliminary data.</text>
</comment>
<name>A0AAD2CXR2_9STRA</name>
<feature type="compositionally biased region" description="Basic residues" evidence="1">
    <location>
        <begin position="857"/>
        <end position="875"/>
    </location>
</feature>
<feature type="region of interest" description="Disordered" evidence="1">
    <location>
        <begin position="51"/>
        <end position="177"/>
    </location>
</feature>
<accession>A0AAD2CXR2</accession>
<evidence type="ECO:0000313" key="3">
    <source>
        <dbReference type="Proteomes" id="UP001295423"/>
    </source>
</evidence>
<feature type="compositionally biased region" description="Basic residues" evidence="1">
    <location>
        <begin position="561"/>
        <end position="576"/>
    </location>
</feature>
<dbReference type="SUPFAM" id="SSF56219">
    <property type="entry name" value="DNase I-like"/>
    <property type="match status" value="1"/>
</dbReference>
<feature type="compositionally biased region" description="Acidic residues" evidence="1">
    <location>
        <begin position="529"/>
        <end position="547"/>
    </location>
</feature>
<sequence length="1471" mass="164352">MIIVLSYHSVSKCSHKGTLTSTVHTRGDLRTPANFNSSIDNDRNVEALADEDGLSGGNADNAEAEDDDATTIDGDAYQQPNQDDDDDEILVTAVQNNPRRPPLSSDDEDDGDEDDDDNEDDDAVSNGEVVQTESVEALVRSEDDNMAVDSLTSPTQVSQDSSSLIHTPPPTRRLAPPPTLAEKLNKLIQVNLDGMTCRCHIFETTFATNFSGSDSGTVAEAILSAVLTSMEEALNNSFHELKILPISDDTYKQQNWWIRNSVELRNKILSYRALSLYCDMEYGNSPYAATNSKPGEKKLRTRMQVGFARDTSEEAVQDYLHTGLRSQGRGAGCYPSPLQYGDIVIVGCFAFIPPEVNFDAYAKEIMRHFDFSIPIGIKMDWVSTPCTGRAKFNERSPGVTSPHGYTHKIHAKRVDRELRSLLNPSTAKPDFPFAAPATFISDWKSAQQGLISVKAYGPVKDATLALTSKLRDYYILTEVLYSVMDLPGMFKFATTTMFGSCTLFKLLLSIKATPAQANKASHVHQSTTETDDSDDDSDNDSSDDDPNESSGPKGGQFTGVRSKKAATKVKKKATKKKKLITENENPFLNDLSPAQRKMAEVADHKLKNDQERHKSGPLFLMVLPGEMEGTYILVCRKKFGQLARNVLRGLVPFLTHHLYEPTLTKTDQVLRKWVPQSEISMARRKNLKWCTNTLRAVEATASPDAVEEALEFLDDVMEDATDVYDGQLLIDLDMANNKDIDDGKTVTGMMDKMQEREQQLEDAFNEIEIRDNALEAQERALAQQRADNAALQAQLAALQSQASHPPTMMSPPALTPPHNNRVSPDRQAVNPPVRSSNRTLGKSSTGKSSIVPNTVTKPKKAIKQGKPKQPAKKARTSAGVQFQEPSSAQPSTASAVQVLDTSHMEGDNTTAASQDESQTSSLTASTPRGGGSPFFSPPPGKAHSDGARDWSGDDHRRHSSLATRVCFQNVNGLPENGNDSKQQQINFWLKEERVGIALLAEAKTFWPSINEGHGWSDRLRQATMKSEQKGFYLSVAYNPHQDRSAATSAVQWGGCIATVLNQVAHRAKEAGRDPTGLGRWAYVRLQGRKLKVHGGNVQDSLVEVNDLVCGPISKDLVVVSAYRPNKQGLGGSTVWAQHRLHFHAVNRKVNPRKAFVDDLCKQITKWRDEGCEVVLGIDANEDVTVNAPQSIRHRFRACGLEEAILKHHPPQATHQRNQRNIPIDGIFTTSGVPILAGGYYAFDEFFDCDHRGLWIDIDLSASLGNFQPQKSNFKPRKLSLQDSRSVRKYLQLVHKGYAKYSIPERLNKLNKRIAHLGHQMTPPLVRKYNCLHRQMYTVRRQAEEKCRALAPGKVPWSPKMQGFWDRMSLWKLLLKGKKGCRVSSRKVRRLMKKTELPQAWRKSEGDLEDCLKQERSLYKQAKHTYAAQWRKDFLTVQTKDAKKHQWKSWKARDRFFWLQQMKQREEARRRC</sequence>
<feature type="compositionally biased region" description="Acidic residues" evidence="1">
    <location>
        <begin position="105"/>
        <end position="123"/>
    </location>
</feature>
<dbReference type="Proteomes" id="UP001295423">
    <property type="component" value="Unassembled WGS sequence"/>
</dbReference>